<dbReference type="Gene3D" id="3.30.200.20">
    <property type="entry name" value="Phosphorylase Kinase, domain 1"/>
    <property type="match status" value="1"/>
</dbReference>
<feature type="domain" description="Aminoglycoside phosphotransferase" evidence="1">
    <location>
        <begin position="158"/>
        <end position="224"/>
    </location>
</feature>
<evidence type="ECO:0000313" key="2">
    <source>
        <dbReference type="EMBL" id="SJZ49682.1"/>
    </source>
</evidence>
<dbReference type="InterPro" id="IPR011009">
    <property type="entry name" value="Kinase-like_dom_sf"/>
</dbReference>
<dbReference type="GO" id="GO:0016301">
    <property type="term" value="F:kinase activity"/>
    <property type="evidence" value="ECO:0007669"/>
    <property type="project" value="UniProtKB-KW"/>
</dbReference>
<dbReference type="STRING" id="118967.SAMN02745191_0731"/>
<keyword evidence="3" id="KW-1185">Reference proteome</keyword>
<dbReference type="Proteomes" id="UP000243297">
    <property type="component" value="Unassembled WGS sequence"/>
</dbReference>
<dbReference type="AlphaFoldDB" id="A0A1T4L4M4"/>
<dbReference type="SUPFAM" id="SSF56112">
    <property type="entry name" value="Protein kinase-like (PK-like)"/>
    <property type="match status" value="1"/>
</dbReference>
<dbReference type="PANTHER" id="PTHR40086:SF1">
    <property type="entry name" value="CELL CYCLE REGULATOR CCRZ"/>
    <property type="match status" value="1"/>
</dbReference>
<organism evidence="2 3">
    <name type="scientific">Anaerorhabdus furcosa</name>
    <dbReference type="NCBI Taxonomy" id="118967"/>
    <lineage>
        <taxon>Bacteria</taxon>
        <taxon>Bacillati</taxon>
        <taxon>Bacillota</taxon>
        <taxon>Erysipelotrichia</taxon>
        <taxon>Erysipelotrichales</taxon>
        <taxon>Erysipelotrichaceae</taxon>
        <taxon>Anaerorhabdus</taxon>
    </lineage>
</organism>
<protein>
    <submittedName>
        <fullName evidence="2">Thiamine kinase</fullName>
    </submittedName>
</protein>
<keyword evidence="2" id="KW-0808">Transferase</keyword>
<name>A0A1T4L4M4_9FIRM</name>
<keyword evidence="2" id="KW-0418">Kinase</keyword>
<dbReference type="PANTHER" id="PTHR40086">
    <property type="entry name" value="PHOSPHOTRANSFERASE YTMP-RELATED"/>
    <property type="match status" value="1"/>
</dbReference>
<proteinExistence type="predicted"/>
<accession>A0A1T4L4M4</accession>
<sequence>MVVIKMTKENIQLIISDEIIEGTPTNLGLTNDIYKAMYHGVHVAIRVPKDETKDLSTFDNEHLVLPLIKDLNLDAKELYYDPSTRIRITQWIDNSVEFKDCSFDDKIIRSAKLIRKLHDSNIVTRNEFNPVSLLHEYRDKITHLLHPIDDYFYLTTKLQAIDNPHHLCHNDLVSGNLLFTNDKDYLIDYEYAKDNDPLFDIMSFITENNITDKTQREQFYTAYFSEPLTDKIRNELMIYEAFHNLLWCTWANMMYNLLQEDIYKTIATDKYNSLLNNIKTGDLT</sequence>
<gene>
    <name evidence="2" type="ORF">SAMN02745191_0731</name>
</gene>
<dbReference type="InterPro" id="IPR052077">
    <property type="entry name" value="CcrZ_PhaseVar_Mediator"/>
</dbReference>
<dbReference type="Pfam" id="PF01636">
    <property type="entry name" value="APH"/>
    <property type="match status" value="1"/>
</dbReference>
<evidence type="ECO:0000313" key="3">
    <source>
        <dbReference type="Proteomes" id="UP000243297"/>
    </source>
</evidence>
<dbReference type="EMBL" id="FUWY01000002">
    <property type="protein sequence ID" value="SJZ49682.1"/>
    <property type="molecule type" value="Genomic_DNA"/>
</dbReference>
<reference evidence="3" key="1">
    <citation type="submission" date="2017-02" db="EMBL/GenBank/DDBJ databases">
        <authorList>
            <person name="Varghese N."/>
            <person name="Submissions S."/>
        </authorList>
    </citation>
    <scope>NUCLEOTIDE SEQUENCE [LARGE SCALE GENOMIC DNA]</scope>
    <source>
        <strain evidence="3">ATCC 25662</strain>
    </source>
</reference>
<evidence type="ECO:0000259" key="1">
    <source>
        <dbReference type="Pfam" id="PF01636"/>
    </source>
</evidence>
<dbReference type="Gene3D" id="3.90.1200.10">
    <property type="match status" value="1"/>
</dbReference>
<dbReference type="CDD" id="cd05151">
    <property type="entry name" value="ChoK-like"/>
    <property type="match status" value="1"/>
</dbReference>
<dbReference type="InterPro" id="IPR002575">
    <property type="entry name" value="Aminoglycoside_PTrfase"/>
</dbReference>